<reference evidence="2 3" key="1">
    <citation type="submission" date="2018-01" db="EMBL/GenBank/DDBJ databases">
        <title>Metagenomic assembled genomes from two thermal pools in the Uzon Caldera, Kamchatka, Russia.</title>
        <authorList>
            <person name="Wilkins L."/>
            <person name="Ettinger C."/>
        </authorList>
    </citation>
    <scope>NUCLEOTIDE SEQUENCE [LARGE SCALE GENOMIC DNA]</scope>
    <source>
        <strain evidence="2">ZAV-02</strain>
    </source>
</reference>
<keyword evidence="2" id="KW-0808">Transferase</keyword>
<protein>
    <submittedName>
        <fullName evidence="2">Glycosyl transferase family 1</fullName>
    </submittedName>
</protein>
<dbReference type="Proteomes" id="UP000243376">
    <property type="component" value="Unassembled WGS sequence"/>
</dbReference>
<evidence type="ECO:0000259" key="1">
    <source>
        <dbReference type="Pfam" id="PF13524"/>
    </source>
</evidence>
<comment type="caution">
    <text evidence="2">The sequence shown here is derived from an EMBL/GenBank/DDBJ whole genome shotgun (WGS) entry which is preliminary data.</text>
</comment>
<name>A0A2J6X647_9CHLR</name>
<dbReference type="Gene3D" id="3.40.50.2000">
    <property type="entry name" value="Glycogen Phosphorylase B"/>
    <property type="match status" value="2"/>
</dbReference>
<gene>
    <name evidence="2" type="ORF">C0184_07125</name>
</gene>
<dbReference type="EMBL" id="PNIQ01000468">
    <property type="protein sequence ID" value="PMP82218.1"/>
    <property type="molecule type" value="Genomic_DNA"/>
</dbReference>
<organism evidence="2 3">
    <name type="scientific">Chloroflexus aggregans</name>
    <dbReference type="NCBI Taxonomy" id="152260"/>
    <lineage>
        <taxon>Bacteria</taxon>
        <taxon>Bacillati</taxon>
        <taxon>Chloroflexota</taxon>
        <taxon>Chloroflexia</taxon>
        <taxon>Chloroflexales</taxon>
        <taxon>Chloroflexineae</taxon>
        <taxon>Chloroflexaceae</taxon>
        <taxon>Chloroflexus</taxon>
    </lineage>
</organism>
<feature type="domain" description="Spore protein YkvP/CgeB glycosyl transferase-like" evidence="1">
    <location>
        <begin position="10"/>
        <end position="61"/>
    </location>
</feature>
<dbReference type="SUPFAM" id="SSF53756">
    <property type="entry name" value="UDP-Glycosyltransferase/glycogen phosphorylase"/>
    <property type="match status" value="1"/>
</dbReference>
<dbReference type="Pfam" id="PF13524">
    <property type="entry name" value="Glyco_trans_1_2"/>
    <property type="match status" value="1"/>
</dbReference>
<feature type="non-terminal residue" evidence="2">
    <location>
        <position position="1"/>
    </location>
</feature>
<dbReference type="InterPro" id="IPR055259">
    <property type="entry name" value="YkvP/CgeB_Glyco_trans-like"/>
</dbReference>
<proteinExistence type="predicted"/>
<sequence length="77" mass="8514">QATVALCAHANRDLIVTDDTDAFAHAILELLTDPERCAALGRAGRKYVEQYHNWNTSVAQIEIGYLKALSATRDRSL</sequence>
<evidence type="ECO:0000313" key="3">
    <source>
        <dbReference type="Proteomes" id="UP000243376"/>
    </source>
</evidence>
<accession>A0A2J6X647</accession>
<evidence type="ECO:0000313" key="2">
    <source>
        <dbReference type="EMBL" id="PMP82218.1"/>
    </source>
</evidence>
<dbReference type="AlphaFoldDB" id="A0A2J6X647"/>
<dbReference type="GO" id="GO:0016740">
    <property type="term" value="F:transferase activity"/>
    <property type="evidence" value="ECO:0007669"/>
    <property type="project" value="UniProtKB-KW"/>
</dbReference>